<dbReference type="InterPro" id="IPR011992">
    <property type="entry name" value="EF-hand-dom_pair"/>
</dbReference>
<dbReference type="PANTHER" id="PTHR45080">
    <property type="entry name" value="CONTACTIN 5"/>
    <property type="match status" value="1"/>
</dbReference>
<feature type="domain" description="Ig-like" evidence="7">
    <location>
        <begin position="153"/>
        <end position="269"/>
    </location>
</feature>
<keyword evidence="3" id="KW-0106">Calcium</keyword>
<evidence type="ECO:0000256" key="4">
    <source>
        <dbReference type="ARBA" id="ARBA00023157"/>
    </source>
</evidence>
<dbReference type="GO" id="GO:0007156">
    <property type="term" value="P:homophilic cell adhesion via plasma membrane adhesion molecules"/>
    <property type="evidence" value="ECO:0007669"/>
    <property type="project" value="TreeGrafter"/>
</dbReference>
<dbReference type="Gene3D" id="1.10.238.10">
    <property type="entry name" value="EF-hand"/>
    <property type="match status" value="1"/>
</dbReference>
<accession>A0A0N8K364</accession>
<dbReference type="InterPro" id="IPR003598">
    <property type="entry name" value="Ig_sub2"/>
</dbReference>
<dbReference type="PANTHER" id="PTHR45080:SF8">
    <property type="entry name" value="IG-LIKE DOMAIN-CONTAINING PROTEIN"/>
    <property type="match status" value="1"/>
</dbReference>
<dbReference type="InterPro" id="IPR002048">
    <property type="entry name" value="EF_hand_dom"/>
</dbReference>
<evidence type="ECO:0000259" key="7">
    <source>
        <dbReference type="PROSITE" id="PS50835"/>
    </source>
</evidence>
<organism evidence="8 9">
    <name type="scientific">Scleropages formosus</name>
    <name type="common">Asian bonytongue</name>
    <name type="synonym">Osteoglossum formosum</name>
    <dbReference type="NCBI Taxonomy" id="113540"/>
    <lineage>
        <taxon>Eukaryota</taxon>
        <taxon>Metazoa</taxon>
        <taxon>Chordata</taxon>
        <taxon>Craniata</taxon>
        <taxon>Vertebrata</taxon>
        <taxon>Euteleostomi</taxon>
        <taxon>Actinopterygii</taxon>
        <taxon>Neopterygii</taxon>
        <taxon>Teleostei</taxon>
        <taxon>Osteoglossocephala</taxon>
        <taxon>Osteoglossomorpha</taxon>
        <taxon>Osteoglossiformes</taxon>
        <taxon>Osteoglossidae</taxon>
        <taxon>Scleropages</taxon>
    </lineage>
</organism>
<dbReference type="SUPFAM" id="SSF48726">
    <property type="entry name" value="Immunoglobulin"/>
    <property type="match status" value="2"/>
</dbReference>
<dbReference type="SUPFAM" id="SSF47473">
    <property type="entry name" value="EF-hand"/>
    <property type="match status" value="1"/>
</dbReference>
<keyword evidence="2" id="KW-0732">Signal</keyword>
<dbReference type="PROSITE" id="PS50222">
    <property type="entry name" value="EF_HAND_2"/>
    <property type="match status" value="1"/>
</dbReference>
<dbReference type="Proteomes" id="UP000034805">
    <property type="component" value="Unassembled WGS sequence"/>
</dbReference>
<evidence type="ECO:0000259" key="6">
    <source>
        <dbReference type="PROSITE" id="PS50222"/>
    </source>
</evidence>
<sequence>DKCRPSHYRELKKKVLDLHNQKYVKVDSEQPQEDPMSLKKLLVDHMFEYFDTDSSGLVDSNELSQVMRKESLEFSDCTLFDLLKYDDDDGDKHLAKNEFYAAFRKNPVSGSYDFHLTALSLFSDYRNHHDHHHHHHHDLLMCSFADVLQLSLPEAQKVSITTATVGQSMVLTCAIVGNPRPPVVWKRHNQVLNTLGLEDINPVTLQLSTHRAVGHCISLTRARTTKVFAPFRNVLVHRVASHVLLQDFGDDGSLYITKVTTSHMGNYTCHSDGYEQLFQTIILQVNVPPVIQVHPESQAREPGVTASLRCHAEGIPSPQLAWLKNGMDIATKLSKQLTLQANGSEVHISNVRYEDTGAYTCIARNEAGADEDISSLFVEDSARKTRMYARYGVSCRAC</sequence>
<keyword evidence="1" id="KW-0479">Metal-binding</keyword>
<dbReference type="InterPro" id="IPR013151">
    <property type="entry name" value="Immunoglobulin_dom"/>
</dbReference>
<dbReference type="CDD" id="cd05736">
    <property type="entry name" value="IgI_2_Follistatin_like"/>
    <property type="match status" value="1"/>
</dbReference>
<dbReference type="GO" id="GO:0005509">
    <property type="term" value="F:calcium ion binding"/>
    <property type="evidence" value="ECO:0007669"/>
    <property type="project" value="InterPro"/>
</dbReference>
<keyword evidence="4" id="KW-1015">Disulfide bond</keyword>
<dbReference type="GO" id="GO:0030424">
    <property type="term" value="C:axon"/>
    <property type="evidence" value="ECO:0007669"/>
    <property type="project" value="TreeGrafter"/>
</dbReference>
<dbReference type="Gene3D" id="2.60.40.10">
    <property type="entry name" value="Immunoglobulins"/>
    <property type="match status" value="2"/>
</dbReference>
<dbReference type="PROSITE" id="PS50835">
    <property type="entry name" value="IG_LIKE"/>
    <property type="match status" value="2"/>
</dbReference>
<comment type="caution">
    <text evidence="8">The sequence shown here is derived from an EMBL/GenBank/DDBJ whole genome shotgun (WGS) entry which is preliminary data.</text>
</comment>
<dbReference type="InterPro" id="IPR018247">
    <property type="entry name" value="EF_Hand_1_Ca_BS"/>
</dbReference>
<feature type="non-terminal residue" evidence="8">
    <location>
        <position position="1"/>
    </location>
</feature>
<protein>
    <submittedName>
        <fullName evidence="8">Follistatin-related protein 5-like</fullName>
    </submittedName>
</protein>
<dbReference type="GO" id="GO:0005886">
    <property type="term" value="C:plasma membrane"/>
    <property type="evidence" value="ECO:0007669"/>
    <property type="project" value="TreeGrafter"/>
</dbReference>
<dbReference type="GO" id="GO:0043025">
    <property type="term" value="C:neuronal cell body"/>
    <property type="evidence" value="ECO:0007669"/>
    <property type="project" value="TreeGrafter"/>
</dbReference>
<evidence type="ECO:0000256" key="2">
    <source>
        <dbReference type="ARBA" id="ARBA00022729"/>
    </source>
</evidence>
<feature type="domain" description="EF-hand" evidence="6">
    <location>
        <begin position="38"/>
        <end position="73"/>
    </location>
</feature>
<dbReference type="InterPro" id="IPR036179">
    <property type="entry name" value="Ig-like_dom_sf"/>
</dbReference>
<dbReference type="FunFam" id="2.60.40.10:FF:000653">
    <property type="entry name" value="Follistatin like 4"/>
    <property type="match status" value="1"/>
</dbReference>
<dbReference type="GO" id="GO:0008046">
    <property type="term" value="F:axon guidance receptor activity"/>
    <property type="evidence" value="ECO:0007669"/>
    <property type="project" value="TreeGrafter"/>
</dbReference>
<dbReference type="Pfam" id="PF00047">
    <property type="entry name" value="ig"/>
    <property type="match status" value="1"/>
</dbReference>
<evidence type="ECO:0000256" key="5">
    <source>
        <dbReference type="ARBA" id="ARBA00023319"/>
    </source>
</evidence>
<dbReference type="InterPro" id="IPR003599">
    <property type="entry name" value="Ig_sub"/>
</dbReference>
<keyword evidence="5" id="KW-0393">Immunoglobulin domain</keyword>
<dbReference type="AlphaFoldDB" id="A0A0N8K364"/>
<evidence type="ECO:0000256" key="1">
    <source>
        <dbReference type="ARBA" id="ARBA00022723"/>
    </source>
</evidence>
<dbReference type="PROSITE" id="PS00018">
    <property type="entry name" value="EF_HAND_1"/>
    <property type="match status" value="2"/>
</dbReference>
<feature type="domain" description="Ig-like" evidence="7">
    <location>
        <begin position="289"/>
        <end position="374"/>
    </location>
</feature>
<evidence type="ECO:0000313" key="8">
    <source>
        <dbReference type="EMBL" id="KPP79665.1"/>
    </source>
</evidence>
<dbReference type="InterPro" id="IPR007110">
    <property type="entry name" value="Ig-like_dom"/>
</dbReference>
<proteinExistence type="predicted"/>
<evidence type="ECO:0000256" key="3">
    <source>
        <dbReference type="ARBA" id="ARBA00022837"/>
    </source>
</evidence>
<gene>
    <name evidence="8" type="ORF">Z043_100735</name>
</gene>
<reference evidence="8 9" key="1">
    <citation type="submission" date="2015-08" db="EMBL/GenBank/DDBJ databases">
        <title>The genome of the Asian arowana (Scleropages formosus).</title>
        <authorList>
            <person name="Tan M.H."/>
            <person name="Gan H.M."/>
            <person name="Croft L.J."/>
            <person name="Austin C.M."/>
        </authorList>
    </citation>
    <scope>NUCLEOTIDE SEQUENCE [LARGE SCALE GENOMIC DNA]</scope>
    <source>
        <strain evidence="8">Aro1</strain>
    </source>
</reference>
<evidence type="ECO:0000313" key="9">
    <source>
        <dbReference type="Proteomes" id="UP000034805"/>
    </source>
</evidence>
<dbReference type="SMART" id="SM00409">
    <property type="entry name" value="IG"/>
    <property type="match status" value="2"/>
</dbReference>
<dbReference type="Pfam" id="PF13927">
    <property type="entry name" value="Ig_3"/>
    <property type="match status" value="1"/>
</dbReference>
<dbReference type="InterPro" id="IPR050958">
    <property type="entry name" value="Cell_Adh-Cytoskel_Orgn"/>
</dbReference>
<name>A0A0N8K364_SCLFO</name>
<dbReference type="EMBL" id="JARO02000152">
    <property type="protein sequence ID" value="KPP79665.1"/>
    <property type="molecule type" value="Genomic_DNA"/>
</dbReference>
<dbReference type="InterPro" id="IPR013783">
    <property type="entry name" value="Ig-like_fold"/>
</dbReference>
<dbReference type="SMART" id="SM00408">
    <property type="entry name" value="IGc2"/>
    <property type="match status" value="2"/>
</dbReference>
<dbReference type="GO" id="GO:0050808">
    <property type="term" value="P:synapse organization"/>
    <property type="evidence" value="ECO:0007669"/>
    <property type="project" value="TreeGrafter"/>
</dbReference>